<dbReference type="EMBL" id="BK032686">
    <property type="protein sequence ID" value="DAF55126.1"/>
    <property type="molecule type" value="Genomic_DNA"/>
</dbReference>
<organism evidence="1">
    <name type="scientific">Siphoviridae sp. ctDOT22</name>
    <dbReference type="NCBI Taxonomy" id="2827812"/>
    <lineage>
        <taxon>Viruses</taxon>
        <taxon>Duplodnaviria</taxon>
        <taxon>Heunggongvirae</taxon>
        <taxon>Uroviricota</taxon>
        <taxon>Caudoviricetes</taxon>
    </lineage>
</organism>
<accession>A0A8S5SVY1</accession>
<name>A0A8S5SVY1_9CAUD</name>
<protein>
    <submittedName>
        <fullName evidence="1">Uncharacterized protein</fullName>
    </submittedName>
</protein>
<sequence>MNICRYENRSFKFSALKCFYEDISYSLISISSNF</sequence>
<proteinExistence type="predicted"/>
<reference evidence="1" key="1">
    <citation type="journal article" date="2021" name="Proc. Natl. Acad. Sci. U.S.A.">
        <title>A Catalog of Tens of Thousands of Viruses from Human Metagenomes Reveals Hidden Associations with Chronic Diseases.</title>
        <authorList>
            <person name="Tisza M.J."/>
            <person name="Buck C.B."/>
        </authorList>
    </citation>
    <scope>NUCLEOTIDE SEQUENCE</scope>
    <source>
        <strain evidence="1">CtDOT22</strain>
    </source>
</reference>
<evidence type="ECO:0000313" key="1">
    <source>
        <dbReference type="EMBL" id="DAF55126.1"/>
    </source>
</evidence>